<organism evidence="7 8">
    <name type="scientific">Aeromicrobium flavum</name>
    <dbReference type="NCBI Taxonomy" id="416568"/>
    <lineage>
        <taxon>Bacteria</taxon>
        <taxon>Bacillati</taxon>
        <taxon>Actinomycetota</taxon>
        <taxon>Actinomycetes</taxon>
        <taxon>Propionibacteriales</taxon>
        <taxon>Nocardioidaceae</taxon>
        <taxon>Aeromicrobium</taxon>
    </lineage>
</organism>
<feature type="transmembrane region" description="Helical" evidence="5">
    <location>
        <begin position="61"/>
        <end position="87"/>
    </location>
</feature>
<dbReference type="AlphaFoldDB" id="A0A512HTY8"/>
<dbReference type="RefSeq" id="WP_146826520.1">
    <property type="nucleotide sequence ID" value="NZ_BAAAYQ010000001.1"/>
</dbReference>
<keyword evidence="8" id="KW-1185">Reference proteome</keyword>
<evidence type="ECO:0000313" key="7">
    <source>
        <dbReference type="EMBL" id="GEO88916.1"/>
    </source>
</evidence>
<name>A0A512HTY8_9ACTN</name>
<evidence type="ECO:0000256" key="2">
    <source>
        <dbReference type="ARBA" id="ARBA00022692"/>
    </source>
</evidence>
<evidence type="ECO:0000256" key="4">
    <source>
        <dbReference type="ARBA" id="ARBA00023136"/>
    </source>
</evidence>
<feature type="transmembrane region" description="Helical" evidence="5">
    <location>
        <begin position="179"/>
        <end position="199"/>
    </location>
</feature>
<evidence type="ECO:0000313" key="8">
    <source>
        <dbReference type="Proteomes" id="UP000321769"/>
    </source>
</evidence>
<feature type="transmembrane region" description="Helical" evidence="5">
    <location>
        <begin position="143"/>
        <end position="167"/>
    </location>
</feature>
<dbReference type="GO" id="GO:0016020">
    <property type="term" value="C:membrane"/>
    <property type="evidence" value="ECO:0007669"/>
    <property type="project" value="UniProtKB-SubCell"/>
</dbReference>
<dbReference type="InterPro" id="IPR013525">
    <property type="entry name" value="ABC2_TM"/>
</dbReference>
<sequence length="251" mass="26656">MSATPTSPTSARRSALGAARVITRTELRLIVRSKATLVSATAFPFLFAGFVMLQAEAARNAAVGMISMILAFFALFAIYLTATTTLVTRRQDLFLKRLRSGETSDGAILAGLLGAPLVLFVAQSAVVAVVLVFLDVPGPARPWWIVLAVVGLVASTLAASTATAAITPNPSAAQISTTPYMLVVLGSLIAAPLLDHAWFDLTPGGAVVTLVRSAYELDVAGSPWFAIAGLALWTWLGVDLTRRHFRWEPRH</sequence>
<accession>A0A512HTY8</accession>
<comment type="caution">
    <text evidence="7">The sequence shown here is derived from an EMBL/GenBank/DDBJ whole genome shotgun (WGS) entry which is preliminary data.</text>
</comment>
<evidence type="ECO:0000259" key="6">
    <source>
        <dbReference type="Pfam" id="PF01061"/>
    </source>
</evidence>
<evidence type="ECO:0000256" key="3">
    <source>
        <dbReference type="ARBA" id="ARBA00022989"/>
    </source>
</evidence>
<reference evidence="7 8" key="1">
    <citation type="submission" date="2019-07" db="EMBL/GenBank/DDBJ databases">
        <title>Whole genome shotgun sequence of Aeromicrobium flavum NBRC 107625.</title>
        <authorList>
            <person name="Hosoyama A."/>
            <person name="Uohara A."/>
            <person name="Ohji S."/>
            <person name="Ichikawa N."/>
        </authorList>
    </citation>
    <scope>NUCLEOTIDE SEQUENCE [LARGE SCALE GENOMIC DNA]</scope>
    <source>
        <strain evidence="7 8">NBRC 107625</strain>
    </source>
</reference>
<comment type="subcellular location">
    <subcellularLocation>
        <location evidence="1">Membrane</location>
        <topology evidence="1">Multi-pass membrane protein</topology>
    </subcellularLocation>
</comment>
<feature type="transmembrane region" description="Helical" evidence="5">
    <location>
        <begin position="35"/>
        <end position="55"/>
    </location>
</feature>
<dbReference type="EMBL" id="BJZQ01000004">
    <property type="protein sequence ID" value="GEO88916.1"/>
    <property type="molecule type" value="Genomic_DNA"/>
</dbReference>
<gene>
    <name evidence="7" type="ORF">AFL01nite_12430</name>
</gene>
<proteinExistence type="predicted"/>
<feature type="transmembrane region" description="Helical" evidence="5">
    <location>
        <begin position="219"/>
        <end position="238"/>
    </location>
</feature>
<dbReference type="Pfam" id="PF01061">
    <property type="entry name" value="ABC2_membrane"/>
    <property type="match status" value="1"/>
</dbReference>
<evidence type="ECO:0000256" key="5">
    <source>
        <dbReference type="SAM" id="Phobius"/>
    </source>
</evidence>
<keyword evidence="3 5" id="KW-1133">Transmembrane helix</keyword>
<evidence type="ECO:0000256" key="1">
    <source>
        <dbReference type="ARBA" id="ARBA00004141"/>
    </source>
</evidence>
<protein>
    <submittedName>
        <fullName evidence="7">Transport permease protein</fullName>
    </submittedName>
</protein>
<dbReference type="Proteomes" id="UP000321769">
    <property type="component" value="Unassembled WGS sequence"/>
</dbReference>
<feature type="domain" description="ABC-2 type transporter transmembrane" evidence="6">
    <location>
        <begin position="20"/>
        <end position="184"/>
    </location>
</feature>
<feature type="transmembrane region" description="Helical" evidence="5">
    <location>
        <begin position="108"/>
        <end position="131"/>
    </location>
</feature>
<dbReference type="GO" id="GO:0140359">
    <property type="term" value="F:ABC-type transporter activity"/>
    <property type="evidence" value="ECO:0007669"/>
    <property type="project" value="InterPro"/>
</dbReference>
<keyword evidence="4 5" id="KW-0472">Membrane</keyword>
<keyword evidence="2 5" id="KW-0812">Transmembrane</keyword>
<dbReference type="OrthoDB" id="3399482at2"/>